<evidence type="ECO:0000313" key="5">
    <source>
        <dbReference type="Proteomes" id="UP001295423"/>
    </source>
</evidence>
<gene>
    <name evidence="4" type="ORF">CYCCA115_LOCUS2135</name>
</gene>
<dbReference type="PANTHER" id="PTHR43037">
    <property type="entry name" value="UNNAMED PRODUCT-RELATED"/>
    <property type="match status" value="1"/>
</dbReference>
<proteinExistence type="predicted"/>
<dbReference type="PANTHER" id="PTHR43037:SF5">
    <property type="entry name" value="FERULOYL ESTERASE"/>
    <property type="match status" value="1"/>
</dbReference>
<comment type="caution">
    <text evidence="4">The sequence shown here is derived from an EMBL/GenBank/DDBJ whole genome shotgun (WGS) entry which is preliminary data.</text>
</comment>
<dbReference type="InterPro" id="IPR050955">
    <property type="entry name" value="Plant_Biomass_Hydrol_Est"/>
</dbReference>
<dbReference type="GO" id="GO:0016787">
    <property type="term" value="F:hydrolase activity"/>
    <property type="evidence" value="ECO:0007669"/>
    <property type="project" value="UniProtKB-KW"/>
</dbReference>
<keyword evidence="3" id="KW-0472">Membrane</keyword>
<keyword evidence="3" id="KW-0812">Transmembrane</keyword>
<evidence type="ECO:0000256" key="3">
    <source>
        <dbReference type="SAM" id="Phobius"/>
    </source>
</evidence>
<dbReference type="Gene3D" id="3.40.50.1820">
    <property type="entry name" value="alpha/beta hydrolase"/>
    <property type="match status" value="1"/>
</dbReference>
<evidence type="ECO:0000313" key="4">
    <source>
        <dbReference type="EMBL" id="CAJ1930885.1"/>
    </source>
</evidence>
<evidence type="ECO:0000256" key="2">
    <source>
        <dbReference type="ARBA" id="ARBA00022801"/>
    </source>
</evidence>
<evidence type="ECO:0000256" key="1">
    <source>
        <dbReference type="ARBA" id="ARBA00022729"/>
    </source>
</evidence>
<sequence length="464" mass="51975">MLEDWKNLLLGSQQQDGRRQILSLREMCGNMVYERFEIPNCTSTNDAEYSRNYEGTDDYCTREYDMYIPTAACDRKKYGPTNVLPLVFAVHCYGCDAGVMDYMADYAETYSFVLAIPHGIANSFNAQQCCGTALEQNVDDVGFFQAIIEDISSRWMGHSHIVSPNVVYGFGWSNGGYMVVNAAHLFRAIAPVSGYQVYDDPAIGLSSLVEKISHRPIGLFLHHSQDDQNVAITGCCTDPTMPECCCGLSNYADQCQSATSFVDTFGQTVNHCQGEPTQLLEKLYREQRADVTCYQAGSNCWANTTYCIHNHRGHFNRPSLEAAFPMSDEVSDFFARDACENVGGGSWSSEERYCTCDNIVVGDSSYCLNLAWTERYQEPDWANYSIADGGTTSSLGAIALSFVIIVAFLGIFVMAREERKYRHFKAVSTFELSDFSVDPKLDDEDDIFRPRLPIVTRPTLSKHI</sequence>
<dbReference type="InterPro" id="IPR029058">
    <property type="entry name" value="AB_hydrolase_fold"/>
</dbReference>
<organism evidence="4 5">
    <name type="scientific">Cylindrotheca closterium</name>
    <dbReference type="NCBI Taxonomy" id="2856"/>
    <lineage>
        <taxon>Eukaryota</taxon>
        <taxon>Sar</taxon>
        <taxon>Stramenopiles</taxon>
        <taxon>Ochrophyta</taxon>
        <taxon>Bacillariophyta</taxon>
        <taxon>Bacillariophyceae</taxon>
        <taxon>Bacillariophycidae</taxon>
        <taxon>Bacillariales</taxon>
        <taxon>Bacillariaceae</taxon>
        <taxon>Cylindrotheca</taxon>
    </lineage>
</organism>
<dbReference type="Proteomes" id="UP001295423">
    <property type="component" value="Unassembled WGS sequence"/>
</dbReference>
<dbReference type="AlphaFoldDB" id="A0AAD2CDI5"/>
<dbReference type="EMBL" id="CAKOGP040000113">
    <property type="protein sequence ID" value="CAJ1930885.1"/>
    <property type="molecule type" value="Genomic_DNA"/>
</dbReference>
<keyword evidence="3" id="KW-1133">Transmembrane helix</keyword>
<feature type="transmembrane region" description="Helical" evidence="3">
    <location>
        <begin position="395"/>
        <end position="415"/>
    </location>
</feature>
<dbReference type="SUPFAM" id="SSF53474">
    <property type="entry name" value="alpha/beta-Hydrolases"/>
    <property type="match status" value="1"/>
</dbReference>
<protein>
    <recommendedName>
        <fullName evidence="6">Feruloyl esterase</fullName>
    </recommendedName>
</protein>
<evidence type="ECO:0008006" key="6">
    <source>
        <dbReference type="Google" id="ProtNLM"/>
    </source>
</evidence>
<accession>A0AAD2CDI5</accession>
<keyword evidence="5" id="KW-1185">Reference proteome</keyword>
<reference evidence="4" key="1">
    <citation type="submission" date="2023-08" db="EMBL/GenBank/DDBJ databases">
        <authorList>
            <person name="Audoor S."/>
            <person name="Bilcke G."/>
        </authorList>
    </citation>
    <scope>NUCLEOTIDE SEQUENCE</scope>
</reference>
<name>A0AAD2CDI5_9STRA</name>
<keyword evidence="2" id="KW-0378">Hydrolase</keyword>
<keyword evidence="1" id="KW-0732">Signal</keyword>